<evidence type="ECO:0000259" key="14">
    <source>
        <dbReference type="PROSITE" id="PS51007"/>
    </source>
</evidence>
<evidence type="ECO:0000256" key="11">
    <source>
        <dbReference type="ARBA" id="ARBA00058991"/>
    </source>
</evidence>
<dbReference type="Pfam" id="PF03150">
    <property type="entry name" value="CCP_MauG"/>
    <property type="match status" value="1"/>
</dbReference>
<evidence type="ECO:0000256" key="10">
    <source>
        <dbReference type="ARBA" id="ARBA00023004"/>
    </source>
</evidence>
<keyword evidence="10 13" id="KW-0408">Iron</keyword>
<gene>
    <name evidence="15" type="ORF">JETT_1762</name>
</gene>
<keyword evidence="6" id="KW-0732">Signal</keyword>
<dbReference type="GO" id="GO:0009055">
    <property type="term" value="F:electron transfer activity"/>
    <property type="evidence" value="ECO:0007669"/>
    <property type="project" value="InterPro"/>
</dbReference>
<comment type="pathway">
    <text evidence="2">One-carbon metabolism; methylamine degradation.</text>
</comment>
<evidence type="ECO:0000256" key="5">
    <source>
        <dbReference type="ARBA" id="ARBA00022723"/>
    </source>
</evidence>
<dbReference type="PANTHER" id="PTHR30600:SF10">
    <property type="entry name" value="BLL6722 PROTEIN"/>
    <property type="match status" value="1"/>
</dbReference>
<organism evidence="15 16">
    <name type="scientific">Candidatus Jettenia ecosi</name>
    <dbReference type="NCBI Taxonomy" id="2494326"/>
    <lineage>
        <taxon>Bacteria</taxon>
        <taxon>Pseudomonadati</taxon>
        <taxon>Planctomycetota</taxon>
        <taxon>Candidatus Brocadiia</taxon>
        <taxon>Candidatus Brocadiales</taxon>
        <taxon>Candidatus Brocadiaceae</taxon>
        <taxon>Candidatus Jettenia</taxon>
    </lineage>
</organism>
<evidence type="ECO:0000256" key="4">
    <source>
        <dbReference type="ARBA" id="ARBA00022617"/>
    </source>
</evidence>
<evidence type="ECO:0000256" key="9">
    <source>
        <dbReference type="ARBA" id="ARBA00023002"/>
    </source>
</evidence>
<comment type="caution">
    <text evidence="15">The sequence shown here is derived from an EMBL/GenBank/DDBJ whole genome shotgun (WGS) entry which is preliminary data.</text>
</comment>
<keyword evidence="4 13" id="KW-0349">Heme</keyword>
<evidence type="ECO:0000256" key="1">
    <source>
        <dbReference type="ARBA" id="ARBA00004418"/>
    </source>
</evidence>
<dbReference type="InterPro" id="IPR036909">
    <property type="entry name" value="Cyt_c-like_dom_sf"/>
</dbReference>
<sequence>MNVADVTKYTFGYVFSLFLIVPAVQGDNLVQFSSGDYGPSTIISVNEQQGEIEEEEFAKKHAAHATDIAKFPPIGPLPPAKIPADNPQTPAKIELGKKLFFDPRLSGNNWISCASCHNPVLGFADGLPRFIGGPGSKEGGRHSPTIINCAYNELQFWDGRAPTLEAQAIGPVQNPDEMFETLDNAVRKLGKLPDYVKAFQEVFGTGVTVDGIAKALAAFERTIIYANSPFDKYMQGDANAMNESAKRGMNLFNGKAECIICHNGPNFTDNKFHNIGVPAEGPVKEDLGRYNITKNESDKGAFKTPTLRNITDTAPYMHDGFFSTLFEVVLFYNAGGGRSENKSPHIHPLRLTPEEINDLIEFLKALTGEPVQVKYEMSPINYPNLPKSF</sequence>
<dbReference type="GO" id="GO:0046872">
    <property type="term" value="F:metal ion binding"/>
    <property type="evidence" value="ECO:0007669"/>
    <property type="project" value="UniProtKB-KW"/>
</dbReference>
<evidence type="ECO:0000256" key="7">
    <source>
        <dbReference type="ARBA" id="ARBA00022764"/>
    </source>
</evidence>
<keyword evidence="5 13" id="KW-0479">Metal-binding</keyword>
<dbReference type="FunFam" id="1.10.760.10:FF:000019">
    <property type="entry name" value="Di-heme cytochrome C peroxidase"/>
    <property type="match status" value="1"/>
</dbReference>
<proteinExistence type="predicted"/>
<evidence type="ECO:0000313" key="16">
    <source>
        <dbReference type="Proteomes" id="UP000319783"/>
    </source>
</evidence>
<keyword evidence="9" id="KW-0560">Oxidoreductase</keyword>
<accession>A0A533QB83</accession>
<feature type="domain" description="Cytochrome c" evidence="14">
    <location>
        <begin position="91"/>
        <end position="200"/>
    </location>
</feature>
<dbReference type="PROSITE" id="PS51007">
    <property type="entry name" value="CYTC"/>
    <property type="match status" value="2"/>
</dbReference>
<dbReference type="InterPro" id="IPR009056">
    <property type="entry name" value="Cyt_c-like_dom"/>
</dbReference>
<comment type="subcellular location">
    <subcellularLocation>
        <location evidence="1">Periplasm</location>
    </subcellularLocation>
</comment>
<dbReference type="InterPro" id="IPR051395">
    <property type="entry name" value="Cytochrome_c_Peroxidase/MauG"/>
</dbReference>
<dbReference type="PANTHER" id="PTHR30600">
    <property type="entry name" value="CYTOCHROME C PEROXIDASE-RELATED"/>
    <property type="match status" value="1"/>
</dbReference>
<evidence type="ECO:0000256" key="12">
    <source>
        <dbReference type="ARBA" id="ARBA00073576"/>
    </source>
</evidence>
<evidence type="ECO:0000256" key="8">
    <source>
        <dbReference type="ARBA" id="ARBA00022982"/>
    </source>
</evidence>
<evidence type="ECO:0000256" key="3">
    <source>
        <dbReference type="ARBA" id="ARBA00022448"/>
    </source>
</evidence>
<name>A0A533QB83_9BACT</name>
<evidence type="ECO:0000313" key="15">
    <source>
        <dbReference type="EMBL" id="TLD41973.1"/>
    </source>
</evidence>
<evidence type="ECO:0000256" key="2">
    <source>
        <dbReference type="ARBA" id="ARBA00004856"/>
    </source>
</evidence>
<dbReference type="Proteomes" id="UP000319783">
    <property type="component" value="Unassembled WGS sequence"/>
</dbReference>
<dbReference type="GO" id="GO:0042597">
    <property type="term" value="C:periplasmic space"/>
    <property type="evidence" value="ECO:0007669"/>
    <property type="project" value="UniProtKB-SubCell"/>
</dbReference>
<reference evidence="15 16" key="1">
    <citation type="submission" date="2019-04" db="EMBL/GenBank/DDBJ databases">
        <title>Genome of a novel bacterium Candidatus Jettenia ecosi reconstructed from metagenome of an anammox bioreactor.</title>
        <authorList>
            <person name="Mardanov A.V."/>
            <person name="Beletsky A.V."/>
            <person name="Ravin N.V."/>
            <person name="Botchkova E.A."/>
            <person name="Litti Y.V."/>
            <person name="Nozhevnikova A.N."/>
        </authorList>
    </citation>
    <scope>NUCLEOTIDE SEQUENCE [LARGE SCALE GENOMIC DNA]</scope>
    <source>
        <strain evidence="15">J2</strain>
    </source>
</reference>
<dbReference type="GO" id="GO:0020037">
    <property type="term" value="F:heme binding"/>
    <property type="evidence" value="ECO:0007669"/>
    <property type="project" value="InterPro"/>
</dbReference>
<dbReference type="AlphaFoldDB" id="A0A533QB83"/>
<keyword evidence="3" id="KW-0813">Transport</keyword>
<comment type="function">
    <text evidence="11">Involved in methylamine metabolism. Essential for the maturation of the beta subunit of MADH, presumably via a step in the biosynthesis of tryptophan tryptophylquinone (TTQ), the cofactor of MADH.</text>
</comment>
<dbReference type="SUPFAM" id="SSF46626">
    <property type="entry name" value="Cytochrome c"/>
    <property type="match status" value="2"/>
</dbReference>
<dbReference type="GO" id="GO:0004130">
    <property type="term" value="F:cytochrome-c peroxidase activity"/>
    <property type="evidence" value="ECO:0007669"/>
    <property type="project" value="TreeGrafter"/>
</dbReference>
<keyword evidence="7" id="KW-0574">Periplasm</keyword>
<keyword evidence="15" id="KW-0575">Peroxidase</keyword>
<evidence type="ECO:0000256" key="13">
    <source>
        <dbReference type="PROSITE-ProRule" id="PRU00433"/>
    </source>
</evidence>
<evidence type="ECO:0000256" key="6">
    <source>
        <dbReference type="ARBA" id="ARBA00022729"/>
    </source>
</evidence>
<feature type="domain" description="Cytochrome c" evidence="14">
    <location>
        <begin position="243"/>
        <end position="367"/>
    </location>
</feature>
<dbReference type="EMBL" id="SULG01000031">
    <property type="protein sequence ID" value="TLD41973.1"/>
    <property type="molecule type" value="Genomic_DNA"/>
</dbReference>
<dbReference type="InterPro" id="IPR004852">
    <property type="entry name" value="Di-haem_cyt_c_peroxidsae"/>
</dbReference>
<protein>
    <recommendedName>
        <fullName evidence="12">Methylamine utilization protein MauG</fullName>
    </recommendedName>
</protein>
<keyword evidence="8" id="KW-0249">Electron transport</keyword>
<dbReference type="Gene3D" id="1.10.760.10">
    <property type="entry name" value="Cytochrome c-like domain"/>
    <property type="match status" value="2"/>
</dbReference>